<reference evidence="5 6" key="1">
    <citation type="journal article" date="2019" name="Nat. Med.">
        <title>A library of human gut bacterial isolates paired with longitudinal multiomics data enables mechanistic microbiome research.</title>
        <authorList>
            <person name="Poyet M."/>
            <person name="Groussin M."/>
            <person name="Gibbons S.M."/>
            <person name="Avila-Pacheco J."/>
            <person name="Jiang X."/>
            <person name="Kearney S.M."/>
            <person name="Perrotta A.R."/>
            <person name="Berdy B."/>
            <person name="Zhao S."/>
            <person name="Lieberman T.D."/>
            <person name="Swanson P.K."/>
            <person name="Smith M."/>
            <person name="Roesemann S."/>
            <person name="Alexander J.E."/>
            <person name="Rich S.A."/>
            <person name="Livny J."/>
            <person name="Vlamakis H."/>
            <person name="Clish C."/>
            <person name="Bullock K."/>
            <person name="Deik A."/>
            <person name="Scott J."/>
            <person name="Pierce K.A."/>
            <person name="Xavier R.J."/>
            <person name="Alm E.J."/>
        </authorList>
    </citation>
    <scope>NUCLEOTIDE SEQUENCE [LARGE SCALE GENOMIC DNA]</scope>
    <source>
        <strain evidence="4 5">BIOML-A6</strain>
        <strain evidence="3 6">BIOML-A8</strain>
    </source>
</reference>
<protein>
    <recommendedName>
        <fullName evidence="2">MACPF domain-containing protein</fullName>
    </recommendedName>
</protein>
<evidence type="ECO:0000313" key="3">
    <source>
        <dbReference type="EMBL" id="KAA5417560.1"/>
    </source>
</evidence>
<dbReference type="InterPro" id="IPR020864">
    <property type="entry name" value="MACPF"/>
</dbReference>
<feature type="signal peptide" evidence="1">
    <location>
        <begin position="1"/>
        <end position="22"/>
    </location>
</feature>
<name>A0A108TGA1_9BACE</name>
<evidence type="ECO:0000256" key="1">
    <source>
        <dbReference type="SAM" id="SignalP"/>
    </source>
</evidence>
<sequence length="460" mass="50240">MKYKILMAGLFMASLCISTSCSDEVLQETTPEVDGTIDGNATLSIVDQAGNPVQNVSNKYGTYYVKVDAEGEWELNTESAFLVPAEKKGYGPALVPLAIGNNWGEARQGGITLITQSTGVSTRAEANTRTDVNQDANSDIKGTMALLSSNKGTGYSYLPNTNYCLGTHIQIFNMSNLDSLQKANKIDYIKDELFPQVEEQVITASSQEALSQKLAVSASVNLNFNAFSIDVNGAYGSSIEKRDSMQYAVKRMKSYQYTREINYYNILKQAEDDKELEAKLFAPGFLRMKQRFEANFTGETPVTDAAKIKSLCKDFCDEVGPCFISKSVMGCVLDYYMSCSASILNDTLSVSGALDLKISAVVVHGDGKFSNAENKAISSMDAKVIIKGGDVNKISILTTGGTLKDNLVTEWQQSIEPAKAVMIDMKLVPIYELISNAKAYDTLKAYIEEYAAVKPENTDK</sequence>
<comment type="caution">
    <text evidence="4">The sequence shown here is derived from an EMBL/GenBank/DDBJ whole genome shotgun (WGS) entry which is preliminary data.</text>
</comment>
<dbReference type="Proteomes" id="UP000482653">
    <property type="component" value="Unassembled WGS sequence"/>
</dbReference>
<gene>
    <name evidence="4" type="ORF">F2Y81_10930</name>
    <name evidence="3" type="ORF">F2Y87_15685</name>
</gene>
<evidence type="ECO:0000313" key="6">
    <source>
        <dbReference type="Proteomes" id="UP000482653"/>
    </source>
</evidence>
<dbReference type="Pfam" id="PF01823">
    <property type="entry name" value="MACPF"/>
    <property type="match status" value="1"/>
</dbReference>
<dbReference type="RefSeq" id="WP_082717882.1">
    <property type="nucleotide sequence ID" value="NZ_CABMLT010000002.1"/>
</dbReference>
<organism evidence="4 5">
    <name type="scientific">Bacteroides cellulosilyticus</name>
    <dbReference type="NCBI Taxonomy" id="246787"/>
    <lineage>
        <taxon>Bacteria</taxon>
        <taxon>Pseudomonadati</taxon>
        <taxon>Bacteroidota</taxon>
        <taxon>Bacteroidia</taxon>
        <taxon>Bacteroidales</taxon>
        <taxon>Bacteroidaceae</taxon>
        <taxon>Bacteroides</taxon>
    </lineage>
</organism>
<feature type="domain" description="MACPF" evidence="2">
    <location>
        <begin position="323"/>
        <end position="450"/>
    </location>
</feature>
<dbReference type="Proteomes" id="UP000448877">
    <property type="component" value="Unassembled WGS sequence"/>
</dbReference>
<evidence type="ECO:0000259" key="2">
    <source>
        <dbReference type="Pfam" id="PF01823"/>
    </source>
</evidence>
<dbReference type="PROSITE" id="PS51257">
    <property type="entry name" value="PROKAR_LIPOPROTEIN"/>
    <property type="match status" value="1"/>
</dbReference>
<evidence type="ECO:0000313" key="4">
    <source>
        <dbReference type="EMBL" id="KAA5418939.1"/>
    </source>
</evidence>
<keyword evidence="1" id="KW-0732">Signal</keyword>
<evidence type="ECO:0000313" key="5">
    <source>
        <dbReference type="Proteomes" id="UP000448877"/>
    </source>
</evidence>
<dbReference type="EMBL" id="VVYV01000015">
    <property type="protein sequence ID" value="KAA5418939.1"/>
    <property type="molecule type" value="Genomic_DNA"/>
</dbReference>
<dbReference type="AlphaFoldDB" id="A0A108TGA1"/>
<accession>A0A108TGA1</accession>
<feature type="chain" id="PRO_5033246983" description="MACPF domain-containing protein" evidence="1">
    <location>
        <begin position="23"/>
        <end position="460"/>
    </location>
</feature>
<dbReference type="EMBL" id="VVYX01000018">
    <property type="protein sequence ID" value="KAA5417560.1"/>
    <property type="molecule type" value="Genomic_DNA"/>
</dbReference>
<proteinExistence type="predicted"/>